<dbReference type="OrthoDB" id="7326421at2759"/>
<proteinExistence type="predicted"/>
<dbReference type="Pfam" id="PF23775">
    <property type="entry name" value="Beta-prop_RIG_2nd"/>
    <property type="match status" value="1"/>
</dbReference>
<reference evidence="5 6" key="1">
    <citation type="journal article" date="2018" name="Gigascience">
        <title>Genomes of trombidid mites reveal novel predicted allergens and laterally-transferred genes associated with secondary metabolism.</title>
        <authorList>
            <person name="Dong X."/>
            <person name="Chaisiri K."/>
            <person name="Xia D."/>
            <person name="Armstrong S.D."/>
            <person name="Fang Y."/>
            <person name="Donnelly M.J."/>
            <person name="Kadowaki T."/>
            <person name="McGarry J.W."/>
            <person name="Darby A.C."/>
            <person name="Makepeace B.L."/>
        </authorList>
    </citation>
    <scope>NUCLEOTIDE SEQUENCE [LARGE SCALE GENOMIC DNA]</scope>
    <source>
        <strain evidence="5">UoL-UT</strain>
    </source>
</reference>
<evidence type="ECO:0000259" key="3">
    <source>
        <dbReference type="Pfam" id="PF23774"/>
    </source>
</evidence>
<sequence>MKTDASIGPFFNWFNPKCSDVWASNSYFKAMVNRKAIQESKYFKKDPICYWVYGAKGSIVLSQIQGSYIRFLDSVKAFQNANEKVTTVSFARDQQSPKVFIGSDQGSALVYDIEKNFFIHESVEHLSEEKSMHSRKITCSEWTDSENVFYAVDTFVVHWNCKSGVIEHVVIGAKSMKPGRLITTLVVSKFEPIYLAIGYEGGEVVVLHMGNKTCRDGRILHQFCGNHADICSLAFPFEKGGFERGILAAMTRDGTLSVYEMHHGKRIVDFTNECKKVSNSKDRNYFALAFVPPPYSGHSHNQYTIRKHVEYDDADEMDNKNFHLLFTNSTGEMQCMYLPKFPSASGVKRPKVVEFDRQKNHFHSNVVFNIAISAPSPQLAVSISLDRQAILWDLREKKAKSVYPTFSHQIHDLSFNQFDPHTLAIASGEGLKLWKVANCTDEKNESDPYRVITIRKNLPTNAKLMTVAWNPTKEKQLATGTDDGQIFVLDVSQSKPSMKYFYNGRDRQKTQVYTLVWGPLPSNSSAESEPLMALYCILSGGKFKIHVPTTSKVYDFVEISDSCKAYGRTEVAWRTDFKFLAVGNEDGTIELYENNRKDSLLKFVVVVQSIHTKLILCLRWHPFLVANGESTPGLEFWLASGSHDTKVQIIDFKSVIDEIHGAEDPALPAVIVEPTRTLLAHTARVNSLAWSPLKEGLLASCSYDNTVQIWDAIHGVPLYNFRGHASRLFTVCWSAVDPDLVFSGGDDNTLHVWKPSIQDDKMPPLHEANGDFVTRKQAKSEAESTSFTVWPSHKESDDDQFRITSISTEEVDEGSQLKRPIPLNQGGDECEFRPTRAPEEVVITATVPEVQRQVKTSFVKKSTSADKDKKKSLFPLTNVAENSSTRHQHFQDIEYLLTLRKDRHSWKRSPDEVAFEVINRTLFYGNVSSVKDLVQLESNNHRQSGNMQSAYILDLLQGDIKHTVKDAIKRGELNDTLVAMAATVSRSFWFDTIENYVNQLKNTGDYVMAALYLIAIYKFKEAVNLLVDKKLFKEALIIAKSRFPVESEVVVHIMREWAKEKEAIGNYEAAVKCLVAIGNYCDAAFLLAKRSSDYWSLYYASRLAKEGGFNQQFQSYFGQALKEGFLKELPEEEFNKLLKLWTSPEEKQTFESFLKYYRDFNAKMNDQVNPLDYLLVKLPWHKSGIDYLSKFCGIGIQNFIVGNKEVIFRMTFHLFKLNSTLVEYNPSEKVMNGCKEDKDSHDSPLFHTLTAIDTLCSYYSVNEENYSLCAKLLQYISLVSFPMYKSSDIIVISKNIESHMCEKFGLECEFDEELLKKLTQICVSSYLLTILDAVSVGKEPFKRMLICAHKENTIDGTDDDEVVITCDNIRSLKQGLHAEKGLFAKIKADIDVAVLHKICSISQ</sequence>
<dbReference type="InterPro" id="IPR056421">
    <property type="entry name" value="TPR_GEMI5"/>
</dbReference>
<feature type="region of interest" description="Disordered" evidence="2">
    <location>
        <begin position="812"/>
        <end position="832"/>
    </location>
</feature>
<feature type="domain" description="Gem-associated protein 5 second beta-propeller" evidence="4">
    <location>
        <begin position="452"/>
        <end position="745"/>
    </location>
</feature>
<name>A0A443STT2_9ACAR</name>
<protein>
    <submittedName>
        <fullName evidence="5">Gem-associated protein 5-like protein</fullName>
    </submittedName>
</protein>
<dbReference type="InterPro" id="IPR052640">
    <property type="entry name" value="Gemin-5"/>
</dbReference>
<dbReference type="GO" id="GO:0003730">
    <property type="term" value="F:mRNA 3'-UTR binding"/>
    <property type="evidence" value="ECO:0007669"/>
    <property type="project" value="TreeGrafter"/>
</dbReference>
<gene>
    <name evidence="5" type="ORF">B4U80_05762</name>
</gene>
<feature type="domain" description="Gem-associated protein 5 TPR" evidence="3">
    <location>
        <begin position="923"/>
        <end position="1123"/>
    </location>
</feature>
<dbReference type="SMART" id="SM00320">
    <property type="entry name" value="WD40"/>
    <property type="match status" value="8"/>
</dbReference>
<dbReference type="STRING" id="299467.A0A443STT2"/>
<dbReference type="Gene3D" id="2.130.10.10">
    <property type="entry name" value="YVTN repeat-like/Quinoprotein amine dehydrogenase"/>
    <property type="match status" value="3"/>
</dbReference>
<dbReference type="Proteomes" id="UP000288716">
    <property type="component" value="Unassembled WGS sequence"/>
</dbReference>
<evidence type="ECO:0000313" key="6">
    <source>
        <dbReference type="Proteomes" id="UP000288716"/>
    </source>
</evidence>
<keyword evidence="6" id="KW-1185">Reference proteome</keyword>
<accession>A0A443STT2</accession>
<evidence type="ECO:0000256" key="1">
    <source>
        <dbReference type="PROSITE-ProRule" id="PRU00221"/>
    </source>
</evidence>
<evidence type="ECO:0000256" key="2">
    <source>
        <dbReference type="SAM" id="MobiDB-lite"/>
    </source>
</evidence>
<dbReference type="PROSITE" id="PS50082">
    <property type="entry name" value="WD_REPEATS_2"/>
    <property type="match status" value="2"/>
</dbReference>
<dbReference type="PANTHER" id="PTHR46362:SF1">
    <property type="entry name" value="GEM-ASSOCIATED PROTEIN 5"/>
    <property type="match status" value="1"/>
</dbReference>
<dbReference type="InterPro" id="IPR036322">
    <property type="entry name" value="WD40_repeat_dom_sf"/>
</dbReference>
<evidence type="ECO:0000313" key="5">
    <source>
        <dbReference type="EMBL" id="RWS30936.1"/>
    </source>
</evidence>
<dbReference type="EMBL" id="NCKV01000325">
    <property type="protein sequence ID" value="RWS30936.1"/>
    <property type="molecule type" value="Genomic_DNA"/>
</dbReference>
<keyword evidence="1" id="KW-0853">WD repeat</keyword>
<feature type="repeat" description="WD" evidence="1">
    <location>
        <begin position="721"/>
        <end position="754"/>
    </location>
</feature>
<dbReference type="InterPro" id="IPR056424">
    <property type="entry name" value="Beta-prop_GEMI5_2nd"/>
</dbReference>
<dbReference type="Pfam" id="PF23774">
    <property type="entry name" value="TPR_GEMI5"/>
    <property type="match status" value="1"/>
</dbReference>
<feature type="repeat" description="WD" evidence="1">
    <location>
        <begin position="678"/>
        <end position="711"/>
    </location>
</feature>
<dbReference type="InterPro" id="IPR001680">
    <property type="entry name" value="WD40_rpt"/>
</dbReference>
<evidence type="ECO:0000259" key="4">
    <source>
        <dbReference type="Pfam" id="PF23775"/>
    </source>
</evidence>
<dbReference type="GO" id="GO:0032797">
    <property type="term" value="C:SMN complex"/>
    <property type="evidence" value="ECO:0007669"/>
    <property type="project" value="TreeGrafter"/>
</dbReference>
<dbReference type="VEuPathDB" id="VectorBase:LDEU001103"/>
<organism evidence="5 6">
    <name type="scientific">Leptotrombidium deliense</name>
    <dbReference type="NCBI Taxonomy" id="299467"/>
    <lineage>
        <taxon>Eukaryota</taxon>
        <taxon>Metazoa</taxon>
        <taxon>Ecdysozoa</taxon>
        <taxon>Arthropoda</taxon>
        <taxon>Chelicerata</taxon>
        <taxon>Arachnida</taxon>
        <taxon>Acari</taxon>
        <taxon>Acariformes</taxon>
        <taxon>Trombidiformes</taxon>
        <taxon>Prostigmata</taxon>
        <taxon>Anystina</taxon>
        <taxon>Parasitengona</taxon>
        <taxon>Trombiculoidea</taxon>
        <taxon>Trombiculidae</taxon>
        <taxon>Leptotrombidium</taxon>
    </lineage>
</organism>
<dbReference type="GO" id="GO:0005634">
    <property type="term" value="C:nucleus"/>
    <property type="evidence" value="ECO:0007669"/>
    <property type="project" value="TreeGrafter"/>
</dbReference>
<dbReference type="GO" id="GO:0000387">
    <property type="term" value="P:spliceosomal snRNP assembly"/>
    <property type="evidence" value="ECO:0007669"/>
    <property type="project" value="TreeGrafter"/>
</dbReference>
<comment type="caution">
    <text evidence="5">The sequence shown here is derived from an EMBL/GenBank/DDBJ whole genome shotgun (WGS) entry which is preliminary data.</text>
</comment>
<dbReference type="InterPro" id="IPR015943">
    <property type="entry name" value="WD40/YVTN_repeat-like_dom_sf"/>
</dbReference>
<dbReference type="PROSITE" id="PS50294">
    <property type="entry name" value="WD_REPEATS_REGION"/>
    <property type="match status" value="2"/>
</dbReference>
<dbReference type="PANTHER" id="PTHR46362">
    <property type="entry name" value="GEM-ASSOCIATED PROTEIN 5"/>
    <property type="match status" value="1"/>
</dbReference>
<dbReference type="SUPFAM" id="SSF50978">
    <property type="entry name" value="WD40 repeat-like"/>
    <property type="match status" value="2"/>
</dbReference>